<organism evidence="1 2">
    <name type="scientific">Campylobacter concisus</name>
    <dbReference type="NCBI Taxonomy" id="199"/>
    <lineage>
        <taxon>Bacteria</taxon>
        <taxon>Pseudomonadati</taxon>
        <taxon>Campylobacterota</taxon>
        <taxon>Epsilonproteobacteria</taxon>
        <taxon>Campylobacterales</taxon>
        <taxon>Campylobacteraceae</taxon>
        <taxon>Campylobacter</taxon>
    </lineage>
</organism>
<evidence type="ECO:0000313" key="1">
    <source>
        <dbReference type="EMBL" id="OUT11841.1"/>
    </source>
</evidence>
<gene>
    <name evidence="1" type="ORF">B9N62_02685</name>
</gene>
<proteinExistence type="predicted"/>
<protein>
    <submittedName>
        <fullName evidence="1">Uncharacterized protein</fullName>
    </submittedName>
</protein>
<evidence type="ECO:0000313" key="2">
    <source>
        <dbReference type="Proteomes" id="UP000195967"/>
    </source>
</evidence>
<comment type="caution">
    <text evidence="1">The sequence shown here is derived from an EMBL/GenBank/DDBJ whole genome shotgun (WGS) entry which is preliminary data.</text>
</comment>
<dbReference type="Proteomes" id="UP000195967">
    <property type="component" value="Unassembled WGS sequence"/>
</dbReference>
<accession>A0A1Y5MTD4</accession>
<reference evidence="1 2" key="1">
    <citation type="submission" date="2017-04" db="EMBL/GenBank/DDBJ databases">
        <title>Complete genome of Campylobacter concisus ATCC 33237T and draft genomes for an additional eight well characterized C. concisus strains.</title>
        <authorList>
            <person name="Cornelius A.J."/>
            <person name="Miller W.G."/>
            <person name="Lastovica A.J."/>
            <person name="On S.L."/>
            <person name="French N.P."/>
            <person name="Vandenberg O."/>
            <person name="Biggs P.J."/>
        </authorList>
    </citation>
    <scope>NUCLEOTIDE SEQUENCE [LARGE SCALE GENOMIC DNA]</scope>
    <source>
        <strain evidence="1 2">Lasto28.99</strain>
    </source>
</reference>
<sequence>MRKFLLLAMTVVLVFGGVSYEKADKQQRMWILECQDAVKDRLKDANSAKFKNVFYSKSGGVHMTCGEVNSKNSFGGYAGNVRFISAGKPDMTFFENEVSDFQNLWDKFCK</sequence>
<dbReference type="AlphaFoldDB" id="A0A1Y5MTD4"/>
<dbReference type="RefSeq" id="WP_087584263.1">
    <property type="nucleotide sequence ID" value="NZ_CABMKR010000004.1"/>
</dbReference>
<name>A0A1Y5MTD4_9BACT</name>
<dbReference type="EMBL" id="NDYO01000004">
    <property type="protein sequence ID" value="OUT11841.1"/>
    <property type="molecule type" value="Genomic_DNA"/>
</dbReference>